<keyword evidence="4 7" id="KW-0540">Nuclease</keyword>
<keyword evidence="7" id="KW-0255">Endonuclease</keyword>
<dbReference type="SUPFAM" id="SSF56300">
    <property type="entry name" value="Metallo-dependent phosphatases"/>
    <property type="match status" value="1"/>
</dbReference>
<dbReference type="GO" id="GO:0004527">
    <property type="term" value="F:exonuclease activity"/>
    <property type="evidence" value="ECO:0007669"/>
    <property type="project" value="UniProtKB-KW"/>
</dbReference>
<comment type="function">
    <text evidence="7">SbcCD cleaves DNA hairpin structures. These structures can inhibit DNA replication and are intermediates in certain DNA recombination reactions. The complex acts as a 3'-&gt;5' double strand exonuclease that can open hairpins. It also has a 5' single-strand endonuclease activity.</text>
</comment>
<accession>A0ABU1Z115</accession>
<sequence>MKFLHTSDWHLGRNFHGESLESAQRKALGDVVDAAREHAVDAVLIAGDVYDRTVPPERAVTMFEDTLEELVCLGISVVVTSGNHDSARRMSFGSRFMSAAGVHFRTSLEDSIVPIRFTQRSGNGGRVTVSSDAENGVHGAGGEVVQHVDVYGLPYLEPRVVAAQLGVEKLTHHDVVAAAVARIREVAQQRESQAGEVPVRTVIMAHLFAAGGMPTDSEAVLSVGQLDQVSAGLFAWSDYTALGHLHGPQSPLPNVKYSGSPLPYSFSEAHQEKGGWIVEINPGEDVSASWVAWPPAVPLAILRGPIEELLTKEEHAWAEQAYCQITLTDAQRPERPMERLRERFPKTLVLQHENRATSHGAETYRARMKKAENPQQIAEGFLEFVRERSPNEEETKLIEELIEQARVEQAGAQQLGVGQRQVDGRRQLDGQRQVEQSHSGADAQKGRA</sequence>
<keyword evidence="12" id="KW-1185">Reference proteome</keyword>
<evidence type="ECO:0000259" key="9">
    <source>
        <dbReference type="Pfam" id="PF00149"/>
    </source>
</evidence>
<dbReference type="EMBL" id="JAVDXX010000001">
    <property type="protein sequence ID" value="MDR7293701.1"/>
    <property type="molecule type" value="Genomic_DNA"/>
</dbReference>
<feature type="region of interest" description="Disordered" evidence="8">
    <location>
        <begin position="412"/>
        <end position="448"/>
    </location>
</feature>
<dbReference type="InterPro" id="IPR004593">
    <property type="entry name" value="SbcD"/>
</dbReference>
<dbReference type="Pfam" id="PF00149">
    <property type="entry name" value="Metallophos"/>
    <property type="match status" value="1"/>
</dbReference>
<dbReference type="InterPro" id="IPR029052">
    <property type="entry name" value="Metallo-depent_PP-like"/>
</dbReference>
<proteinExistence type="inferred from homology"/>
<keyword evidence="7" id="KW-0233">DNA recombination</keyword>
<dbReference type="InterPro" id="IPR041796">
    <property type="entry name" value="Mre11_N"/>
</dbReference>
<evidence type="ECO:0000256" key="1">
    <source>
        <dbReference type="ARBA" id="ARBA00010555"/>
    </source>
</evidence>
<comment type="subunit">
    <text evidence="2 7">Heterodimer of SbcC and SbcD.</text>
</comment>
<evidence type="ECO:0000313" key="11">
    <source>
        <dbReference type="EMBL" id="MDR7293701.1"/>
    </source>
</evidence>
<dbReference type="NCBIfam" id="TIGR00619">
    <property type="entry name" value="sbcd"/>
    <property type="match status" value="1"/>
</dbReference>
<dbReference type="InterPro" id="IPR004843">
    <property type="entry name" value="Calcineurin-like_PHP"/>
</dbReference>
<dbReference type="Pfam" id="PF12320">
    <property type="entry name" value="SbcD_C"/>
    <property type="match status" value="1"/>
</dbReference>
<keyword evidence="5 7" id="KW-0378">Hydrolase</keyword>
<gene>
    <name evidence="7" type="primary">sbcD</name>
    <name evidence="11" type="ORF">J2S67_000969</name>
</gene>
<evidence type="ECO:0000256" key="6">
    <source>
        <dbReference type="ARBA" id="ARBA00022839"/>
    </source>
</evidence>
<evidence type="ECO:0000256" key="5">
    <source>
        <dbReference type="ARBA" id="ARBA00022801"/>
    </source>
</evidence>
<dbReference type="CDD" id="cd00840">
    <property type="entry name" value="MPP_Mre11_N"/>
    <property type="match status" value="1"/>
</dbReference>
<evidence type="ECO:0000256" key="3">
    <source>
        <dbReference type="ARBA" id="ARBA00013365"/>
    </source>
</evidence>
<evidence type="ECO:0000256" key="8">
    <source>
        <dbReference type="SAM" id="MobiDB-lite"/>
    </source>
</evidence>
<evidence type="ECO:0000256" key="7">
    <source>
        <dbReference type="RuleBase" id="RU363069"/>
    </source>
</evidence>
<protein>
    <recommendedName>
        <fullName evidence="3 7">Nuclease SbcCD subunit D</fullName>
    </recommendedName>
</protein>
<dbReference type="Gene3D" id="3.60.21.10">
    <property type="match status" value="1"/>
</dbReference>
<dbReference type="RefSeq" id="WP_310246845.1">
    <property type="nucleotide sequence ID" value="NZ_JAVDXX010000001.1"/>
</dbReference>
<comment type="caution">
    <text evidence="11">The sequence shown here is derived from an EMBL/GenBank/DDBJ whole genome shotgun (WGS) entry which is preliminary data.</text>
</comment>
<feature type="domain" description="Nuclease SbcCD subunit D C-terminal" evidence="10">
    <location>
        <begin position="296"/>
        <end position="383"/>
    </location>
</feature>
<comment type="similarity">
    <text evidence="1 7">Belongs to the SbcD family.</text>
</comment>
<keyword evidence="6 7" id="KW-0269">Exonuclease</keyword>
<evidence type="ECO:0000313" key="12">
    <source>
        <dbReference type="Proteomes" id="UP001180715"/>
    </source>
</evidence>
<dbReference type="InterPro" id="IPR026843">
    <property type="entry name" value="SbcD_C"/>
</dbReference>
<dbReference type="PANTHER" id="PTHR30337">
    <property type="entry name" value="COMPONENT OF ATP-DEPENDENT DSDNA EXONUCLEASE"/>
    <property type="match status" value="1"/>
</dbReference>
<evidence type="ECO:0000259" key="10">
    <source>
        <dbReference type="Pfam" id="PF12320"/>
    </source>
</evidence>
<dbReference type="InterPro" id="IPR050535">
    <property type="entry name" value="DNA_Repair-Maintenance_Comp"/>
</dbReference>
<keyword evidence="7" id="KW-0235">DNA replication</keyword>
<dbReference type="Proteomes" id="UP001180715">
    <property type="component" value="Unassembled WGS sequence"/>
</dbReference>
<dbReference type="PANTHER" id="PTHR30337:SF0">
    <property type="entry name" value="NUCLEASE SBCCD SUBUNIT D"/>
    <property type="match status" value="1"/>
</dbReference>
<reference evidence="11" key="1">
    <citation type="submission" date="2023-07" db="EMBL/GenBank/DDBJ databases">
        <title>Sequencing the genomes of 1000 actinobacteria strains.</title>
        <authorList>
            <person name="Klenk H.-P."/>
        </authorList>
    </citation>
    <scope>NUCLEOTIDE SEQUENCE</scope>
    <source>
        <strain evidence="11">DSM 13068</strain>
    </source>
</reference>
<evidence type="ECO:0000256" key="4">
    <source>
        <dbReference type="ARBA" id="ARBA00022722"/>
    </source>
</evidence>
<feature type="domain" description="Calcineurin-like phosphoesterase" evidence="9">
    <location>
        <begin position="1"/>
        <end position="95"/>
    </location>
</feature>
<name>A0ABU1Z115_9MICC</name>
<organism evidence="11 12">
    <name type="scientific">Pseudoglutamicibacter albus</name>
    <dbReference type="NCBI Taxonomy" id="98671"/>
    <lineage>
        <taxon>Bacteria</taxon>
        <taxon>Bacillati</taxon>
        <taxon>Actinomycetota</taxon>
        <taxon>Actinomycetes</taxon>
        <taxon>Micrococcales</taxon>
        <taxon>Micrococcaceae</taxon>
        <taxon>Pseudoglutamicibacter</taxon>
    </lineage>
</organism>
<evidence type="ECO:0000256" key="2">
    <source>
        <dbReference type="ARBA" id="ARBA00011322"/>
    </source>
</evidence>